<dbReference type="AlphaFoldDB" id="A0A1G2NEC0"/>
<dbReference type="Proteomes" id="UP000177797">
    <property type="component" value="Unassembled WGS sequence"/>
</dbReference>
<organism evidence="1 2">
    <name type="scientific">Candidatus Taylorbacteria bacterium RIFCSPLOWO2_01_FULL_48_100</name>
    <dbReference type="NCBI Taxonomy" id="1802322"/>
    <lineage>
        <taxon>Bacteria</taxon>
        <taxon>Candidatus Tayloriibacteriota</taxon>
    </lineage>
</organism>
<comment type="caution">
    <text evidence="1">The sequence shown here is derived from an EMBL/GenBank/DDBJ whole genome shotgun (WGS) entry which is preliminary data.</text>
</comment>
<accession>A0A1G2NEC0</accession>
<sequence length="227" mass="27079">MIQKTKEKEEALTLRRNGMSYSEILKRISVARSTLSLWLRDVGLSQRQKQCLTEKKLKGMARGWANIRNRRIRKSEYIKEVARAEAEQLIIDPLWLTGVVLYWAEGGKERKWRTGEKVSFSNMEWRMHAIFLSWIFQYAGKGMNDLVFEIYIHESADIRLARKYWSRLLKIKPIELRIYLKRKNNNPHRHNINNEYHGLLRICVRRSVDLNRKIAGWIEGVVQYFSK</sequence>
<reference evidence="1 2" key="1">
    <citation type="journal article" date="2016" name="Nat. Commun.">
        <title>Thousands of microbial genomes shed light on interconnected biogeochemical processes in an aquifer system.</title>
        <authorList>
            <person name="Anantharaman K."/>
            <person name="Brown C.T."/>
            <person name="Hug L.A."/>
            <person name="Sharon I."/>
            <person name="Castelle C.J."/>
            <person name="Probst A.J."/>
            <person name="Thomas B.C."/>
            <person name="Singh A."/>
            <person name="Wilkins M.J."/>
            <person name="Karaoz U."/>
            <person name="Brodie E.L."/>
            <person name="Williams K.H."/>
            <person name="Hubbard S.S."/>
            <person name="Banfield J.F."/>
        </authorList>
    </citation>
    <scope>NUCLEOTIDE SEQUENCE [LARGE SCALE GENOMIC DNA]</scope>
</reference>
<evidence type="ECO:0008006" key="3">
    <source>
        <dbReference type="Google" id="ProtNLM"/>
    </source>
</evidence>
<name>A0A1G2NEC0_9BACT</name>
<protein>
    <recommendedName>
        <fullName evidence="3">Resolvase HTH domain-containing protein</fullName>
    </recommendedName>
</protein>
<proteinExistence type="predicted"/>
<evidence type="ECO:0000313" key="1">
    <source>
        <dbReference type="EMBL" id="OHA34414.1"/>
    </source>
</evidence>
<gene>
    <name evidence="1" type="ORF">A2938_01005</name>
</gene>
<dbReference type="EMBL" id="MHSA01000012">
    <property type="protein sequence ID" value="OHA34414.1"/>
    <property type="molecule type" value="Genomic_DNA"/>
</dbReference>
<evidence type="ECO:0000313" key="2">
    <source>
        <dbReference type="Proteomes" id="UP000177797"/>
    </source>
</evidence>